<dbReference type="OrthoDB" id="6578746at2759"/>
<dbReference type="Proteomes" id="UP000494040">
    <property type="component" value="Unassembled WGS sequence"/>
</dbReference>
<organism evidence="2 3">
    <name type="scientific">Cimex lectularius</name>
    <name type="common">Bed bug</name>
    <name type="synonym">Acanthia lectularia</name>
    <dbReference type="NCBI Taxonomy" id="79782"/>
    <lineage>
        <taxon>Eukaryota</taxon>
        <taxon>Metazoa</taxon>
        <taxon>Ecdysozoa</taxon>
        <taxon>Arthropoda</taxon>
        <taxon>Hexapoda</taxon>
        <taxon>Insecta</taxon>
        <taxon>Pterygota</taxon>
        <taxon>Neoptera</taxon>
        <taxon>Paraneoptera</taxon>
        <taxon>Hemiptera</taxon>
        <taxon>Heteroptera</taxon>
        <taxon>Panheteroptera</taxon>
        <taxon>Cimicomorpha</taxon>
        <taxon>Cimicidae</taxon>
        <taxon>Cimex</taxon>
    </lineage>
</organism>
<dbReference type="OMA" id="FRTHDHP"/>
<keyword evidence="1" id="KW-0472">Membrane</keyword>
<dbReference type="RefSeq" id="XP_014250075.1">
    <property type="nucleotide sequence ID" value="XM_014394589.2"/>
</dbReference>
<dbReference type="GeneID" id="106667002"/>
<keyword evidence="1" id="KW-1133">Transmembrane helix</keyword>
<feature type="transmembrane region" description="Helical" evidence="1">
    <location>
        <begin position="29"/>
        <end position="52"/>
    </location>
</feature>
<feature type="transmembrane region" description="Helical" evidence="1">
    <location>
        <begin position="131"/>
        <end position="156"/>
    </location>
</feature>
<sequence>MSLSVSTAIAHAVLSVSSAYAISQTSDCVFAVLGFVLYFINGILGIVAYGAASGVKVYKFYTSFLFVSLSLSLPLFVSQLYFDSGFPKSLTFMHFAPFIISLFTGTFRTHDHPLQILHLASMVYISLSNRYYYGITTAFSFVIAIYAIGPIGMILNTPSRDLFNYALSFTVYFLVQTLRGR</sequence>
<feature type="transmembrane region" description="Helical" evidence="1">
    <location>
        <begin position="94"/>
        <end position="110"/>
    </location>
</feature>
<dbReference type="EnsemblMetazoa" id="XM_014394589.2">
    <property type="protein sequence ID" value="XP_014250075.1"/>
    <property type="gene ID" value="LOC106667002"/>
</dbReference>
<keyword evidence="1" id="KW-0812">Transmembrane</keyword>
<dbReference type="AlphaFoldDB" id="A0A8I6RRB9"/>
<proteinExistence type="predicted"/>
<evidence type="ECO:0000313" key="3">
    <source>
        <dbReference type="Proteomes" id="UP000494040"/>
    </source>
</evidence>
<name>A0A8I6RRB9_CIMLE</name>
<feature type="transmembrane region" description="Helical" evidence="1">
    <location>
        <begin position="64"/>
        <end position="82"/>
    </location>
</feature>
<keyword evidence="3" id="KW-1185">Reference proteome</keyword>
<evidence type="ECO:0000256" key="1">
    <source>
        <dbReference type="SAM" id="Phobius"/>
    </source>
</evidence>
<protein>
    <submittedName>
        <fullName evidence="2">Uncharacterized protein</fullName>
    </submittedName>
</protein>
<evidence type="ECO:0000313" key="2">
    <source>
        <dbReference type="EnsemblMetazoa" id="XP_014250075.1"/>
    </source>
</evidence>
<reference evidence="2" key="1">
    <citation type="submission" date="2022-01" db="UniProtKB">
        <authorList>
            <consortium name="EnsemblMetazoa"/>
        </authorList>
    </citation>
    <scope>IDENTIFICATION</scope>
</reference>
<accession>A0A8I6RRB9</accession>